<organism evidence="2">
    <name type="scientific">Solanum chilense</name>
    <name type="common">Tomato</name>
    <name type="synonym">Lycopersicon chilense</name>
    <dbReference type="NCBI Taxonomy" id="4083"/>
    <lineage>
        <taxon>Eukaryota</taxon>
        <taxon>Viridiplantae</taxon>
        <taxon>Streptophyta</taxon>
        <taxon>Embryophyta</taxon>
        <taxon>Tracheophyta</taxon>
        <taxon>Spermatophyta</taxon>
        <taxon>Magnoliopsida</taxon>
        <taxon>eudicotyledons</taxon>
        <taxon>Gunneridae</taxon>
        <taxon>Pentapetalae</taxon>
        <taxon>asterids</taxon>
        <taxon>lamiids</taxon>
        <taxon>Solanales</taxon>
        <taxon>Solanaceae</taxon>
        <taxon>Solanoideae</taxon>
        <taxon>Solaneae</taxon>
        <taxon>Solanum</taxon>
        <taxon>Solanum subgen. Lycopersicon</taxon>
    </lineage>
</organism>
<dbReference type="EMBL" id="RXGB01069008">
    <property type="protein sequence ID" value="TMW80263.1"/>
    <property type="molecule type" value="Genomic_DNA"/>
</dbReference>
<reference evidence="2" key="1">
    <citation type="submission" date="2019-05" db="EMBL/GenBank/DDBJ databases">
        <title>The de novo reference genome and transcriptome assemblies of the wild tomato species Solanum chilense.</title>
        <authorList>
            <person name="Stam R."/>
            <person name="Nosenko T."/>
            <person name="Hoerger A.C."/>
            <person name="Stephan W."/>
            <person name="Seidel M.A."/>
            <person name="Kuhn J.M.M."/>
            <person name="Haberer G."/>
            <person name="Tellier A."/>
        </authorList>
    </citation>
    <scope>NUCLEOTIDE SEQUENCE</scope>
    <source>
        <tissue evidence="2">Mature leaves</tissue>
    </source>
</reference>
<feature type="compositionally biased region" description="Basic and acidic residues" evidence="1">
    <location>
        <begin position="66"/>
        <end position="88"/>
    </location>
</feature>
<sequence>MARGRGRGRGRGRKPSVMEDSSSIGTHIEEKDSQQREQVQQEDANYEDELTTSTNGARKLSFEPQSTKEMERGSLDLKGFEDEIHVEGNRTGSNSAESKGKVDHVEIDQEQKKQAAEPWVNMFKNNRVASNGMKLSYVPPQVVDGQAAVQLEEK</sequence>
<protein>
    <submittedName>
        <fullName evidence="2">Uncharacterized protein</fullName>
    </submittedName>
</protein>
<accession>A0A6N2AJU3</accession>
<gene>
    <name evidence="2" type="ORF">EJD97_022137</name>
</gene>
<evidence type="ECO:0000313" key="2">
    <source>
        <dbReference type="EMBL" id="TMW80263.1"/>
    </source>
</evidence>
<dbReference type="PANTHER" id="PTHR33233:SF17">
    <property type="entry name" value="DUF4283 DOMAIN-CONTAINING PROTEIN"/>
    <property type="match status" value="1"/>
</dbReference>
<dbReference type="PANTHER" id="PTHR33233">
    <property type="entry name" value="ENDONUCLEASE/EXONUCLEASE/PHOSPHATASE"/>
    <property type="match status" value="1"/>
</dbReference>
<evidence type="ECO:0000256" key="1">
    <source>
        <dbReference type="SAM" id="MobiDB-lite"/>
    </source>
</evidence>
<feature type="compositionally biased region" description="Basic residues" evidence="1">
    <location>
        <begin position="1"/>
        <end position="14"/>
    </location>
</feature>
<feature type="compositionally biased region" description="Basic and acidic residues" evidence="1">
    <location>
        <begin position="98"/>
        <end position="114"/>
    </location>
</feature>
<feature type="region of interest" description="Disordered" evidence="1">
    <location>
        <begin position="1"/>
        <end position="114"/>
    </location>
</feature>
<comment type="caution">
    <text evidence="2">The sequence shown here is derived from an EMBL/GenBank/DDBJ whole genome shotgun (WGS) entry which is preliminary data.</text>
</comment>
<feature type="non-terminal residue" evidence="2">
    <location>
        <position position="154"/>
    </location>
</feature>
<dbReference type="AlphaFoldDB" id="A0A6N2AJU3"/>
<name>A0A6N2AJU3_SOLCI</name>
<proteinExistence type="predicted"/>